<evidence type="ECO:0000256" key="2">
    <source>
        <dbReference type="ARBA" id="ARBA00023015"/>
    </source>
</evidence>
<proteinExistence type="predicted"/>
<dbReference type="InterPro" id="IPR003657">
    <property type="entry name" value="WRKY_dom"/>
</dbReference>
<feature type="compositionally biased region" description="Basic and acidic residues" evidence="6">
    <location>
        <begin position="91"/>
        <end position="107"/>
    </location>
</feature>
<accession>A0A835A436</accession>
<dbReference type="InterPro" id="IPR036576">
    <property type="entry name" value="WRKY_dom_sf"/>
</dbReference>
<dbReference type="GO" id="GO:0005634">
    <property type="term" value="C:nucleus"/>
    <property type="evidence" value="ECO:0007669"/>
    <property type="project" value="UniProtKB-SubCell"/>
</dbReference>
<feature type="domain" description="WRKY" evidence="7">
    <location>
        <begin position="137"/>
        <end position="177"/>
    </location>
</feature>
<feature type="compositionally biased region" description="Polar residues" evidence="6">
    <location>
        <begin position="8"/>
        <end position="21"/>
    </location>
</feature>
<dbReference type="InterPro" id="IPR044810">
    <property type="entry name" value="WRKY_plant"/>
</dbReference>
<feature type="compositionally biased region" description="Low complexity" evidence="6">
    <location>
        <begin position="213"/>
        <end position="232"/>
    </location>
</feature>
<dbReference type="Gene3D" id="2.20.25.80">
    <property type="entry name" value="WRKY domain"/>
    <property type="match status" value="2"/>
</dbReference>
<keyword evidence="9" id="KW-1185">Reference proteome</keyword>
<evidence type="ECO:0000256" key="5">
    <source>
        <dbReference type="ARBA" id="ARBA00023242"/>
    </source>
</evidence>
<evidence type="ECO:0000259" key="7">
    <source>
        <dbReference type="PROSITE" id="PS50811"/>
    </source>
</evidence>
<gene>
    <name evidence="8" type="ORF">HU200_064528</name>
</gene>
<dbReference type="OrthoDB" id="747295at2759"/>
<feature type="region of interest" description="Disordered" evidence="6">
    <location>
        <begin position="79"/>
        <end position="130"/>
    </location>
</feature>
<sequence length="512" mass="57931">MKHHSNGYLPQSTPSGHPSSLSDHRSAMKEIARGQSLVTQLRAIVLPALQADERCELVAHMFQNILDCSSKAMTELQLHHQSESQADEALVDDKKRVRRISSDESIKEGATGNPHHQHKRRKPGDLVSLETPVPHYDGRQWRKYGQKHINKAKHPRSYYRCTYRQEQDCKATKTVQQQDGSAGTDHPVMYTVVYHGQHTCKDNNGVDSSTDGSETNTQSSSDSRSTISTTCTDPYDHQPSIDDNKLSEKSADLVTKSMYESFNTTPFAPLDLDSWELDALLRFGSWDPTSSPHITPVVFSVLTENDGGHRNYFEAMCEKEANLIKYKRKGGKNNTEKHILEEARDKGNKRSIVASSKILTFQYVTKAKLMRFCLIRSYYRCANSKEQMCLATKTVQQKETNGMVRLFNVDYYGQHICKRDEIIHPTVVETTHHSVPIVKENQSSTSTLVNHVHGILDGSFENFSPACSRSFENSFMMPDMPEYLTEFTDIGMAEAPDITSMNLSLISEDVWL</sequence>
<dbReference type="AlphaFoldDB" id="A0A835A436"/>
<feature type="region of interest" description="Disordered" evidence="6">
    <location>
        <begin position="1"/>
        <end position="26"/>
    </location>
</feature>
<evidence type="ECO:0000256" key="6">
    <source>
        <dbReference type="SAM" id="MobiDB-lite"/>
    </source>
</evidence>
<evidence type="ECO:0000256" key="3">
    <source>
        <dbReference type="ARBA" id="ARBA00023125"/>
    </source>
</evidence>
<dbReference type="PROSITE" id="PS50811">
    <property type="entry name" value="WRKY"/>
    <property type="match status" value="1"/>
</dbReference>
<keyword evidence="5" id="KW-0539">Nucleus</keyword>
<evidence type="ECO:0000256" key="4">
    <source>
        <dbReference type="ARBA" id="ARBA00023163"/>
    </source>
</evidence>
<dbReference type="GO" id="GO:0003700">
    <property type="term" value="F:DNA-binding transcription factor activity"/>
    <property type="evidence" value="ECO:0007669"/>
    <property type="project" value="InterPro"/>
</dbReference>
<dbReference type="Pfam" id="PF03106">
    <property type="entry name" value="WRKY"/>
    <property type="match status" value="2"/>
</dbReference>
<protein>
    <recommendedName>
        <fullName evidence="7">WRKY domain-containing protein</fullName>
    </recommendedName>
</protein>
<evidence type="ECO:0000313" key="8">
    <source>
        <dbReference type="EMBL" id="KAF8648828.1"/>
    </source>
</evidence>
<reference evidence="8" key="1">
    <citation type="submission" date="2020-07" db="EMBL/GenBank/DDBJ databases">
        <title>Genome sequence and genetic diversity analysis of an under-domesticated orphan crop, white fonio (Digitaria exilis).</title>
        <authorList>
            <person name="Bennetzen J.L."/>
            <person name="Chen S."/>
            <person name="Ma X."/>
            <person name="Wang X."/>
            <person name="Yssel A.E.J."/>
            <person name="Chaluvadi S.R."/>
            <person name="Johnson M."/>
            <person name="Gangashetty P."/>
            <person name="Hamidou F."/>
            <person name="Sanogo M.D."/>
            <person name="Zwaenepoel A."/>
            <person name="Wallace J."/>
            <person name="Van De Peer Y."/>
            <person name="Van Deynze A."/>
        </authorList>
    </citation>
    <scope>NUCLEOTIDE SEQUENCE</scope>
    <source>
        <tissue evidence="8">Leaves</tissue>
    </source>
</reference>
<comment type="caution">
    <text evidence="8">The sequence shown here is derived from an EMBL/GenBank/DDBJ whole genome shotgun (WGS) entry which is preliminary data.</text>
</comment>
<comment type="subcellular location">
    <subcellularLocation>
        <location evidence="1">Nucleus</location>
    </subcellularLocation>
</comment>
<organism evidence="8 9">
    <name type="scientific">Digitaria exilis</name>
    <dbReference type="NCBI Taxonomy" id="1010633"/>
    <lineage>
        <taxon>Eukaryota</taxon>
        <taxon>Viridiplantae</taxon>
        <taxon>Streptophyta</taxon>
        <taxon>Embryophyta</taxon>
        <taxon>Tracheophyta</taxon>
        <taxon>Spermatophyta</taxon>
        <taxon>Magnoliopsida</taxon>
        <taxon>Liliopsida</taxon>
        <taxon>Poales</taxon>
        <taxon>Poaceae</taxon>
        <taxon>PACMAD clade</taxon>
        <taxon>Panicoideae</taxon>
        <taxon>Panicodae</taxon>
        <taxon>Paniceae</taxon>
        <taxon>Anthephorinae</taxon>
        <taxon>Digitaria</taxon>
    </lineage>
</organism>
<dbReference type="SMART" id="SM00774">
    <property type="entry name" value="WRKY"/>
    <property type="match status" value="2"/>
</dbReference>
<dbReference type="Proteomes" id="UP000636709">
    <property type="component" value="Unassembled WGS sequence"/>
</dbReference>
<dbReference type="PANTHER" id="PTHR31282">
    <property type="entry name" value="WRKY TRANSCRIPTION FACTOR 21-RELATED"/>
    <property type="match status" value="1"/>
</dbReference>
<keyword evidence="3" id="KW-0238">DNA-binding</keyword>
<dbReference type="EMBL" id="JACEFO010002804">
    <property type="protein sequence ID" value="KAF8648828.1"/>
    <property type="molecule type" value="Genomic_DNA"/>
</dbReference>
<evidence type="ECO:0000256" key="1">
    <source>
        <dbReference type="ARBA" id="ARBA00004123"/>
    </source>
</evidence>
<feature type="compositionally biased region" description="Basic and acidic residues" evidence="6">
    <location>
        <begin position="234"/>
        <end position="246"/>
    </location>
</feature>
<dbReference type="GO" id="GO:0043565">
    <property type="term" value="F:sequence-specific DNA binding"/>
    <property type="evidence" value="ECO:0007669"/>
    <property type="project" value="InterPro"/>
</dbReference>
<keyword evidence="2" id="KW-0805">Transcription regulation</keyword>
<dbReference type="SUPFAM" id="SSF118290">
    <property type="entry name" value="WRKY DNA-binding domain"/>
    <property type="match status" value="2"/>
</dbReference>
<keyword evidence="4" id="KW-0804">Transcription</keyword>
<feature type="region of interest" description="Disordered" evidence="6">
    <location>
        <begin position="201"/>
        <end position="246"/>
    </location>
</feature>
<name>A0A835A436_9POAL</name>
<evidence type="ECO:0000313" key="9">
    <source>
        <dbReference type="Proteomes" id="UP000636709"/>
    </source>
</evidence>